<evidence type="ECO:0000256" key="1">
    <source>
        <dbReference type="SAM" id="Phobius"/>
    </source>
</evidence>
<keyword evidence="4" id="KW-1185">Reference proteome</keyword>
<evidence type="ECO:0000313" key="4">
    <source>
        <dbReference type="Proteomes" id="UP000464524"/>
    </source>
</evidence>
<evidence type="ECO:0000313" key="3">
    <source>
        <dbReference type="EMBL" id="QHJ12607.1"/>
    </source>
</evidence>
<sequence length="183" mass="19734">MLSKPLKQALVCAGLIIWVMVVIGGLAYSGLQRQVEFDPEQKFALAAMSADFASSVTSMMAQQYPSLSKTVIHIQQAGCHCNFSNDIHVDRLDYTLGHSGYRSLHVAPSGIPDEVILPSLPAIMVFDEQGQLGYFGPYSSGYFCSADTAIVDRFLDNILADKHVGSAVVSEGYGCYCANKNAA</sequence>
<dbReference type="AlphaFoldDB" id="A0A857JNT6"/>
<feature type="domain" description="DUF6436" evidence="2">
    <location>
        <begin position="53"/>
        <end position="178"/>
    </location>
</feature>
<dbReference type="InterPro" id="IPR045494">
    <property type="entry name" value="DUF6436"/>
</dbReference>
<dbReference type="RefSeq" id="WP_160180791.1">
    <property type="nucleotide sequence ID" value="NZ_CP047656.1"/>
</dbReference>
<feature type="transmembrane region" description="Helical" evidence="1">
    <location>
        <begin position="9"/>
        <end position="31"/>
    </location>
</feature>
<dbReference type="Proteomes" id="UP000464524">
    <property type="component" value="Chromosome"/>
</dbReference>
<organism evidence="3 4">
    <name type="scientific">Paraglaciecola mesophila</name>
    <dbReference type="NCBI Taxonomy" id="197222"/>
    <lineage>
        <taxon>Bacteria</taxon>
        <taxon>Pseudomonadati</taxon>
        <taxon>Pseudomonadota</taxon>
        <taxon>Gammaproteobacteria</taxon>
        <taxon>Alteromonadales</taxon>
        <taxon>Alteromonadaceae</taxon>
        <taxon>Paraglaciecola</taxon>
    </lineage>
</organism>
<gene>
    <name evidence="3" type="ORF">FX988_02865</name>
</gene>
<accession>A0A857JNT6</accession>
<keyword evidence="1" id="KW-0812">Transmembrane</keyword>
<dbReference type="Pfam" id="PF20029">
    <property type="entry name" value="DUF6436"/>
    <property type="match status" value="1"/>
</dbReference>
<dbReference type="EMBL" id="CP047656">
    <property type="protein sequence ID" value="QHJ12607.1"/>
    <property type="molecule type" value="Genomic_DNA"/>
</dbReference>
<keyword evidence="1" id="KW-1133">Transmembrane helix</keyword>
<dbReference type="OrthoDB" id="8897581at2"/>
<evidence type="ECO:0000259" key="2">
    <source>
        <dbReference type="Pfam" id="PF20029"/>
    </source>
</evidence>
<keyword evidence="1" id="KW-0472">Membrane</keyword>
<dbReference type="KEGG" id="pmes:FX988_02865"/>
<proteinExistence type="predicted"/>
<reference evidence="3 4" key="1">
    <citation type="submission" date="2019-12" db="EMBL/GenBank/DDBJ databases">
        <title>Genome sequencing and assembly of endphytes of Porphyra tenera.</title>
        <authorList>
            <person name="Park J.M."/>
            <person name="Shin R."/>
            <person name="Jo S.H."/>
        </authorList>
    </citation>
    <scope>NUCLEOTIDE SEQUENCE [LARGE SCALE GENOMIC DNA]</scope>
    <source>
        <strain evidence="3 4">GPM4</strain>
    </source>
</reference>
<protein>
    <recommendedName>
        <fullName evidence="2">DUF6436 domain-containing protein</fullName>
    </recommendedName>
</protein>
<name>A0A857JNT6_9ALTE</name>